<name>A0A0V0X2D9_9BILA</name>
<accession>A0A0V0X2D9</accession>
<gene>
    <name evidence="1" type="ORF">T12_1381</name>
</gene>
<evidence type="ECO:0000313" key="1">
    <source>
        <dbReference type="EMBL" id="KRX81854.1"/>
    </source>
</evidence>
<dbReference type="EMBL" id="JYDQ01005387">
    <property type="protein sequence ID" value="KRX81854.1"/>
    <property type="molecule type" value="Genomic_DNA"/>
</dbReference>
<evidence type="ECO:0000313" key="2">
    <source>
        <dbReference type="Proteomes" id="UP000054783"/>
    </source>
</evidence>
<protein>
    <submittedName>
        <fullName evidence="1">Uncharacterized protein</fullName>
    </submittedName>
</protein>
<dbReference type="AlphaFoldDB" id="A0A0V0X2D9"/>
<reference evidence="1 2" key="1">
    <citation type="submission" date="2015-01" db="EMBL/GenBank/DDBJ databases">
        <title>Evolution of Trichinella species and genotypes.</title>
        <authorList>
            <person name="Korhonen P.K."/>
            <person name="Edoardo P."/>
            <person name="Giuseppe L.R."/>
            <person name="Gasser R.B."/>
        </authorList>
    </citation>
    <scope>NUCLEOTIDE SEQUENCE [LARGE SCALE GENOMIC DNA]</scope>
    <source>
        <strain evidence="1">ISS2496</strain>
    </source>
</reference>
<organism evidence="1 2">
    <name type="scientific">Trichinella patagoniensis</name>
    <dbReference type="NCBI Taxonomy" id="990121"/>
    <lineage>
        <taxon>Eukaryota</taxon>
        <taxon>Metazoa</taxon>
        <taxon>Ecdysozoa</taxon>
        <taxon>Nematoda</taxon>
        <taxon>Enoplea</taxon>
        <taxon>Dorylaimia</taxon>
        <taxon>Trichinellida</taxon>
        <taxon>Trichinellidae</taxon>
        <taxon>Trichinella</taxon>
    </lineage>
</organism>
<proteinExistence type="predicted"/>
<keyword evidence="2" id="KW-1185">Reference proteome</keyword>
<comment type="caution">
    <text evidence="1">The sequence shown here is derived from an EMBL/GenBank/DDBJ whole genome shotgun (WGS) entry which is preliminary data.</text>
</comment>
<sequence length="40" mass="4595">MKRTVDKSFQETNKLSQPLLQQSVNITQIIFSKENTAAEK</sequence>
<dbReference type="Proteomes" id="UP000054783">
    <property type="component" value="Unassembled WGS sequence"/>
</dbReference>